<dbReference type="InterPro" id="IPR001932">
    <property type="entry name" value="PPM-type_phosphatase-like_dom"/>
</dbReference>
<dbReference type="SMART" id="SM00331">
    <property type="entry name" value="PP2C_SIG"/>
    <property type="match status" value="1"/>
</dbReference>
<dbReference type="RefSeq" id="WP_186507193.1">
    <property type="nucleotide sequence ID" value="NZ_JACNEP010000009.1"/>
</dbReference>
<name>A0A8J6IU09_9ALTE</name>
<reference evidence="3" key="2">
    <citation type="submission" date="2020-08" db="EMBL/GenBank/DDBJ databases">
        <authorList>
            <person name="Lai Q."/>
        </authorList>
    </citation>
    <scope>NUCLEOTIDE SEQUENCE</scope>
    <source>
        <strain evidence="3">S27-2</strain>
    </source>
</reference>
<dbReference type="InterPro" id="IPR036457">
    <property type="entry name" value="PPM-type-like_dom_sf"/>
</dbReference>
<dbReference type="EMBL" id="JACNEP010000009">
    <property type="protein sequence ID" value="MBC3766666.1"/>
    <property type="molecule type" value="Genomic_DNA"/>
</dbReference>
<evidence type="ECO:0000259" key="2">
    <source>
        <dbReference type="PROSITE" id="PS51746"/>
    </source>
</evidence>
<dbReference type="Proteomes" id="UP000601768">
    <property type="component" value="Unassembled WGS sequence"/>
</dbReference>
<comment type="caution">
    <text evidence="3">The sequence shown here is derived from an EMBL/GenBank/DDBJ whole genome shotgun (WGS) entry which is preliminary data.</text>
</comment>
<dbReference type="AlphaFoldDB" id="A0A8J6IU09"/>
<dbReference type="PROSITE" id="PS51746">
    <property type="entry name" value="PPM_2"/>
    <property type="match status" value="1"/>
</dbReference>
<proteinExistence type="predicted"/>
<evidence type="ECO:0000313" key="4">
    <source>
        <dbReference type="Proteomes" id="UP000601768"/>
    </source>
</evidence>
<dbReference type="CDD" id="cd00143">
    <property type="entry name" value="PP2Cc"/>
    <property type="match status" value="1"/>
</dbReference>
<evidence type="ECO:0000256" key="1">
    <source>
        <dbReference type="SAM" id="MobiDB-lite"/>
    </source>
</evidence>
<reference evidence="3" key="1">
    <citation type="journal article" date="2018" name="Int. J. Syst. Evol. Microbiol.">
        <title>Neptunicella marina gen. nov., sp. nov., isolated from surface seawater.</title>
        <authorList>
            <person name="Liu X."/>
            <person name="Lai Q."/>
            <person name="Du Y."/>
            <person name="Zhang X."/>
            <person name="Liu Z."/>
            <person name="Sun F."/>
            <person name="Shao Z."/>
        </authorList>
    </citation>
    <scope>NUCLEOTIDE SEQUENCE</scope>
    <source>
        <strain evidence="3">S27-2</strain>
    </source>
</reference>
<dbReference type="InterPro" id="IPR015655">
    <property type="entry name" value="PP2C"/>
</dbReference>
<dbReference type="GO" id="GO:0004722">
    <property type="term" value="F:protein serine/threonine phosphatase activity"/>
    <property type="evidence" value="ECO:0007669"/>
    <property type="project" value="InterPro"/>
</dbReference>
<accession>A0A8J6IU09</accession>
<dbReference type="PANTHER" id="PTHR13832:SF827">
    <property type="entry name" value="PROTEIN PHOSPHATASE 1L"/>
    <property type="match status" value="1"/>
</dbReference>
<dbReference type="SUPFAM" id="SSF81606">
    <property type="entry name" value="PP2C-like"/>
    <property type="match status" value="1"/>
</dbReference>
<feature type="domain" description="PPM-type phosphatase" evidence="2">
    <location>
        <begin position="7"/>
        <end position="239"/>
    </location>
</feature>
<gene>
    <name evidence="3" type="ORF">H8B19_12320</name>
</gene>
<dbReference type="Gene3D" id="3.60.40.10">
    <property type="entry name" value="PPM-type phosphatase domain"/>
    <property type="match status" value="1"/>
</dbReference>
<dbReference type="SMART" id="SM00332">
    <property type="entry name" value="PP2Cc"/>
    <property type="match status" value="1"/>
</dbReference>
<sequence length="263" mass="29008">MLNSKWRSAAQTDIGTVRKINEDALLDASSVGMWCVADGMGGHQKGDVASQMIIEHLQRLANSQEYPLDIELIKQQLILVNRNLQELANELPESTVIGSTVVVLLFEHQKVHCIWAGDSRIYRLRDKQLTRLTRDHSQVEELVEAGLLSAAEAETHPAANVITRAVGAHEELNLDVVTAPLLPGDSFLLCSDGLNKVMSDSEITQFLISNSLDTLPSLLIQTAIARRARDNVSVVIVDYQSQKSEGGKNNPDFSMDDTLPLMR</sequence>
<evidence type="ECO:0000313" key="3">
    <source>
        <dbReference type="EMBL" id="MBC3766666.1"/>
    </source>
</evidence>
<protein>
    <submittedName>
        <fullName evidence="3">Serine/threonine-protein phosphatase</fullName>
    </submittedName>
</protein>
<keyword evidence="4" id="KW-1185">Reference proteome</keyword>
<organism evidence="3 4">
    <name type="scientific">Neptunicella marina</name>
    <dbReference type="NCBI Taxonomy" id="2125989"/>
    <lineage>
        <taxon>Bacteria</taxon>
        <taxon>Pseudomonadati</taxon>
        <taxon>Pseudomonadota</taxon>
        <taxon>Gammaproteobacteria</taxon>
        <taxon>Alteromonadales</taxon>
        <taxon>Alteromonadaceae</taxon>
        <taxon>Neptunicella</taxon>
    </lineage>
</organism>
<dbReference type="PANTHER" id="PTHR13832">
    <property type="entry name" value="PROTEIN PHOSPHATASE 2C"/>
    <property type="match status" value="1"/>
</dbReference>
<dbReference type="Pfam" id="PF00481">
    <property type="entry name" value="PP2C"/>
    <property type="match status" value="1"/>
</dbReference>
<feature type="region of interest" description="Disordered" evidence="1">
    <location>
        <begin position="241"/>
        <end position="263"/>
    </location>
</feature>